<dbReference type="VEuPathDB" id="FungiDB:RhiirA1_543324"/>
<dbReference type="VEuPathDB" id="FungiDB:FUN_014009"/>
<dbReference type="VEuPathDB" id="FungiDB:RhiirFUN_021417"/>
<comment type="caution">
    <text evidence="2">The sequence shown here is derived from an EMBL/GenBank/DDBJ whole genome shotgun (WGS) entry which is preliminary data.</text>
</comment>
<feature type="chain" id="PRO_5014136404" description="Zinc-binding domain-containing protein" evidence="1">
    <location>
        <begin position="21"/>
        <end position="315"/>
    </location>
</feature>
<accession>A0A2I1HMW3</accession>
<evidence type="ECO:0000313" key="3">
    <source>
        <dbReference type="Proteomes" id="UP000234323"/>
    </source>
</evidence>
<proteinExistence type="predicted"/>
<name>A0A2I1HMW3_9GLOM</name>
<feature type="signal peptide" evidence="1">
    <location>
        <begin position="1"/>
        <end position="20"/>
    </location>
</feature>
<sequence length="315" mass="36789">MRNTKKRCVNFLMNWRLVLQQLLSTCPMRPPKVSIRTLISPLQPFKDQVKIVPEKLIQGKNGRGNLDYGIESRRKRKANEMDNEHGFDKILLRKLRVIEGECLSEEYVNNKAQMLWKCAKDHVWSANLNYVKNSKTWCSCCAVENRHIRTIEDMRKSAEKKGKERRRPHKWKASAKDILKGTWCQRCSTPGRKRVIPNQKIISRQYCTRTSGKCLSTDYVNTDTPMLWRCGKGHEWSTTLYQIKNMRSWCSQSAGKFPRGLTEAKEIAHSRGGMYLSTEYINLCVPMQWKCNKSHKWFASFNGIRHAKTWCPVDA</sequence>
<keyword evidence="1" id="KW-0732">Signal</keyword>
<gene>
    <name evidence="2" type="ORF">RhiirA4_550582</name>
</gene>
<dbReference type="VEuPathDB" id="FungiDB:RhiirFUN_005968"/>
<dbReference type="EMBL" id="LLXI01004078">
    <property type="protein sequence ID" value="PKY60226.1"/>
    <property type="molecule type" value="Genomic_DNA"/>
</dbReference>
<evidence type="ECO:0000256" key="1">
    <source>
        <dbReference type="SAM" id="SignalP"/>
    </source>
</evidence>
<organism evidence="2 3">
    <name type="scientific">Rhizophagus irregularis</name>
    <dbReference type="NCBI Taxonomy" id="588596"/>
    <lineage>
        <taxon>Eukaryota</taxon>
        <taxon>Fungi</taxon>
        <taxon>Fungi incertae sedis</taxon>
        <taxon>Mucoromycota</taxon>
        <taxon>Glomeromycotina</taxon>
        <taxon>Glomeromycetes</taxon>
        <taxon>Glomerales</taxon>
        <taxon>Glomeraceae</taxon>
        <taxon>Rhizophagus</taxon>
    </lineage>
</organism>
<dbReference type="AlphaFoldDB" id="A0A2I1HMW3"/>
<reference evidence="2 3" key="1">
    <citation type="submission" date="2015-10" db="EMBL/GenBank/DDBJ databases">
        <title>Genome analyses suggest a sexual origin of heterokaryosis in a supposedly ancient asexual fungus.</title>
        <authorList>
            <person name="Ropars J."/>
            <person name="Sedzielewska K."/>
            <person name="Noel J."/>
            <person name="Charron P."/>
            <person name="Farinelli L."/>
            <person name="Marton T."/>
            <person name="Kruger M."/>
            <person name="Pelin A."/>
            <person name="Brachmann A."/>
            <person name="Corradi N."/>
        </authorList>
    </citation>
    <scope>NUCLEOTIDE SEQUENCE [LARGE SCALE GENOMIC DNA]</scope>
    <source>
        <strain evidence="2 3">A4</strain>
    </source>
</reference>
<keyword evidence="3" id="KW-1185">Reference proteome</keyword>
<dbReference type="Proteomes" id="UP000234323">
    <property type="component" value="Unassembled WGS sequence"/>
</dbReference>
<protein>
    <recommendedName>
        <fullName evidence="4">Zinc-binding domain-containing protein</fullName>
    </recommendedName>
</protein>
<evidence type="ECO:0000313" key="2">
    <source>
        <dbReference type="EMBL" id="PKY60226.1"/>
    </source>
</evidence>
<evidence type="ECO:0008006" key="4">
    <source>
        <dbReference type="Google" id="ProtNLM"/>
    </source>
</evidence>